<dbReference type="AlphaFoldDB" id="Q0W8J0"/>
<organism evidence="1 2">
    <name type="scientific">Methanocella arvoryzae (strain DSM 22066 / NBRC 105507 / MRE50)</name>
    <dbReference type="NCBI Taxonomy" id="351160"/>
    <lineage>
        <taxon>Archaea</taxon>
        <taxon>Methanobacteriati</taxon>
        <taxon>Methanobacteriota</taxon>
        <taxon>Stenosarchaea group</taxon>
        <taxon>Methanomicrobia</taxon>
        <taxon>Methanocellales</taxon>
        <taxon>Methanocellaceae</taxon>
        <taxon>Methanocella</taxon>
    </lineage>
</organism>
<dbReference type="eggNOG" id="arCOG01378">
    <property type="taxonomic scope" value="Archaea"/>
</dbReference>
<protein>
    <recommendedName>
        <fullName evidence="3">Metalloenzyme domain-containing protein</fullName>
    </recommendedName>
</protein>
<dbReference type="Proteomes" id="UP000000663">
    <property type="component" value="Chromosome"/>
</dbReference>
<evidence type="ECO:0000313" key="2">
    <source>
        <dbReference type="Proteomes" id="UP000000663"/>
    </source>
</evidence>
<dbReference type="Gene3D" id="3.40.720.10">
    <property type="entry name" value="Alkaline Phosphatase, subunit A"/>
    <property type="match status" value="1"/>
</dbReference>
<dbReference type="KEGG" id="rci:LRC331"/>
<evidence type="ECO:0008006" key="3">
    <source>
        <dbReference type="Google" id="ProtNLM"/>
    </source>
</evidence>
<dbReference type="PROSITE" id="PS51257">
    <property type="entry name" value="PROKAR_LIPOPROTEIN"/>
    <property type="match status" value="1"/>
</dbReference>
<gene>
    <name evidence="1" type="ORF">LRC331</name>
</gene>
<dbReference type="STRING" id="351160.LRC331"/>
<keyword evidence="2" id="KW-1185">Reference proteome</keyword>
<proteinExistence type="predicted"/>
<dbReference type="InterPro" id="IPR002591">
    <property type="entry name" value="Phosphodiest/P_Trfase"/>
</dbReference>
<name>Q0W8J0_METAR</name>
<accession>Q0W8J0</accession>
<sequence length="371" mass="40382">MKNGMAVTAFAVMSIFIVAAVSGCTASAKDWSMTLQGDPSMAINQSVYASLKNCNETIDEVNGIPLEIFLYYYGLYPVTAVTIDERQYDWRQEAYAYDYDMPFLVLPDGRIYDGRETYAASRINVTTSHKPAHSSLEIPASIMYSLTGEGSEGLINGSASQIILYYVDALGYERYQKAKANGTINNITALGDPIEATCVYPSISRVNSRALVTGKPSNLTKGDFRIGIPDADTILDRLQAQGKSAVWIDGVSSPVFLGDDIVYRPDTNHNSRETDEITAEAIRQYLSGTNMIFVHFKDTDKKAHAFGPESEQAVAALIDADSAIGCINSVLCPGTVVVVYADHGVHDIRSGGNHGTLLPEDMIVPIVVYRV</sequence>
<dbReference type="RefSeq" id="WP_012037187.1">
    <property type="nucleotide sequence ID" value="NC_009464.1"/>
</dbReference>
<evidence type="ECO:0000313" key="1">
    <source>
        <dbReference type="EMBL" id="CAJ35303.1"/>
    </source>
</evidence>
<dbReference type="EMBL" id="AM114193">
    <property type="protein sequence ID" value="CAJ35303.1"/>
    <property type="molecule type" value="Genomic_DNA"/>
</dbReference>
<dbReference type="Pfam" id="PF01663">
    <property type="entry name" value="Phosphodiest"/>
    <property type="match status" value="1"/>
</dbReference>
<reference evidence="1 2" key="1">
    <citation type="journal article" date="2006" name="Science">
        <title>Genome of rice cluster I archaea -- the key methane producers in the rice rhizosphere.</title>
        <authorList>
            <person name="Erkel C."/>
            <person name="Kube M."/>
            <person name="Reinhardt R."/>
            <person name="Liesack W."/>
        </authorList>
    </citation>
    <scope>NUCLEOTIDE SEQUENCE [LARGE SCALE GENOMIC DNA]</scope>
    <source>
        <strain evidence="2">DSM 22066 / NBRC 105507 / MRE50</strain>
    </source>
</reference>
<dbReference type="OrthoDB" id="381226at2157"/>
<dbReference type="GeneID" id="5143018"/>
<dbReference type="InterPro" id="IPR017850">
    <property type="entry name" value="Alkaline_phosphatase_core_sf"/>
</dbReference>
<dbReference type="SUPFAM" id="SSF53649">
    <property type="entry name" value="Alkaline phosphatase-like"/>
    <property type="match status" value="1"/>
</dbReference>